<accession>A0A2S0KNI4</accession>
<dbReference type="SUPFAM" id="SSF48452">
    <property type="entry name" value="TPR-like"/>
    <property type="match status" value="1"/>
</dbReference>
<keyword evidence="2" id="KW-0732">Signal</keyword>
<evidence type="ECO:0000256" key="1">
    <source>
        <dbReference type="SAM" id="Phobius"/>
    </source>
</evidence>
<dbReference type="GO" id="GO:0008270">
    <property type="term" value="F:zinc ion binding"/>
    <property type="evidence" value="ECO:0007669"/>
    <property type="project" value="UniProtKB-KW"/>
</dbReference>
<reference evidence="4" key="1">
    <citation type="submission" date="2018-02" db="EMBL/GenBank/DDBJ databases">
        <authorList>
            <person name="Holder M.E."/>
            <person name="Ajami N.J."/>
            <person name="Petrosino J.F."/>
        </authorList>
    </citation>
    <scope>NUCLEOTIDE SEQUENCE [LARGE SCALE GENOMIC DNA]</scope>
    <source>
        <strain evidence="4">CCUG 47711</strain>
    </source>
</reference>
<evidence type="ECO:0000313" key="4">
    <source>
        <dbReference type="Proteomes" id="UP000237947"/>
    </source>
</evidence>
<evidence type="ECO:0000256" key="2">
    <source>
        <dbReference type="SAM" id="SignalP"/>
    </source>
</evidence>
<evidence type="ECO:0008006" key="5">
    <source>
        <dbReference type="Google" id="ProtNLM"/>
    </source>
</evidence>
<dbReference type="SUPFAM" id="SSF101898">
    <property type="entry name" value="NHL repeat"/>
    <property type="match status" value="1"/>
</dbReference>
<feature type="signal peptide" evidence="2">
    <location>
        <begin position="1"/>
        <end position="31"/>
    </location>
</feature>
<dbReference type="InterPro" id="IPR011042">
    <property type="entry name" value="6-blade_b-propeller_TolB-like"/>
</dbReference>
<protein>
    <recommendedName>
        <fullName evidence="5">Gluconolactonase</fullName>
    </recommendedName>
</protein>
<evidence type="ECO:0000313" key="3">
    <source>
        <dbReference type="EMBL" id="AVM42559.1"/>
    </source>
</evidence>
<dbReference type="OrthoDB" id="9799230at2"/>
<dbReference type="InterPro" id="IPR011990">
    <property type="entry name" value="TPR-like_helical_dom_sf"/>
</dbReference>
<dbReference type="AlphaFoldDB" id="A0A2S0KNI4"/>
<keyword evidence="1" id="KW-0812">Transmembrane</keyword>
<dbReference type="Gene3D" id="2.120.10.30">
    <property type="entry name" value="TolB, C-terminal domain"/>
    <property type="match status" value="2"/>
</dbReference>
<sequence>MKFISKSKLKKKLFSFVALFAVSLSIFSSQMIELSAKSTYETEYENYIYNSEGELKPAPRAYELSRSIKAADLGVENLRNLTAVFVKNDNVYVAIENAVLILDKQFNLIRRIDKFTLEGDEQTLSRPSDIHVDNNGNVYIAEPERSRILLFGSDGKLIRAMGKPEAVGLEDVDYKPTKLTVDKIGRIFVVSSNVYEGIMELGPNGDFTRFYGVNRIVYNPLDLFWRSIATDAQLSTMQLWLPTSFSNVSVNDEGFVFATVASQTESEPVKLLNSKGEDILRYPQEQRPQGDVIARGANRSSFIALDNNEYGMYTVLDSTKQRVFTYNHDGYLLHIFGGKGNVSGKFQNAVDVKFMGENIIVLDQLNQSIEVFQPTTYGNLLNQAVKADALENSEDSEHYWQEIAKINPLYDLAYVSMGDVAYREGEYDNALKLYKNANFHKGYSDAFNKVREQWVEDNISWILAAIFLIFVYLTWVLIVEPQMKKNKERRETRS</sequence>
<organism evidence="3 4">
    <name type="scientific">Fastidiosipila sanguinis</name>
    <dbReference type="NCBI Taxonomy" id="236753"/>
    <lineage>
        <taxon>Bacteria</taxon>
        <taxon>Bacillati</taxon>
        <taxon>Bacillota</taxon>
        <taxon>Clostridia</taxon>
        <taxon>Eubacteriales</taxon>
        <taxon>Oscillospiraceae</taxon>
        <taxon>Fastidiosipila</taxon>
    </lineage>
</organism>
<name>A0A2S0KNI4_9FIRM</name>
<feature type="transmembrane region" description="Helical" evidence="1">
    <location>
        <begin position="459"/>
        <end position="479"/>
    </location>
</feature>
<keyword evidence="4" id="KW-1185">Reference proteome</keyword>
<feature type="chain" id="PRO_5039244823" description="Gluconolactonase" evidence="2">
    <location>
        <begin position="32"/>
        <end position="494"/>
    </location>
</feature>
<keyword evidence="1" id="KW-1133">Transmembrane helix</keyword>
<dbReference type="InterPro" id="IPR050952">
    <property type="entry name" value="TRIM-NHL_E3_ligases"/>
</dbReference>
<dbReference type="Proteomes" id="UP000237947">
    <property type="component" value="Chromosome"/>
</dbReference>
<gene>
    <name evidence="3" type="ORF">C5Q98_04700</name>
</gene>
<dbReference type="KEGG" id="fsa:C5Q98_04700"/>
<keyword evidence="1" id="KW-0472">Membrane</keyword>
<dbReference type="PANTHER" id="PTHR24104:SF25">
    <property type="entry name" value="PROTEIN LIN-41"/>
    <property type="match status" value="1"/>
</dbReference>
<proteinExistence type="predicted"/>
<dbReference type="RefSeq" id="WP_106012515.1">
    <property type="nucleotide sequence ID" value="NZ_CP027226.1"/>
</dbReference>
<dbReference type="EMBL" id="CP027226">
    <property type="protein sequence ID" value="AVM42559.1"/>
    <property type="molecule type" value="Genomic_DNA"/>
</dbReference>
<dbReference type="PANTHER" id="PTHR24104">
    <property type="entry name" value="E3 UBIQUITIN-PROTEIN LIGASE NHLRC1-RELATED"/>
    <property type="match status" value="1"/>
</dbReference>